<evidence type="ECO:0000313" key="2">
    <source>
        <dbReference type="Proteomes" id="UP000008541"/>
    </source>
</evidence>
<dbReference type="AlphaFoldDB" id="B1IL18"/>
<dbReference type="EMBL" id="CP000939">
    <property type="protein sequence ID" value="ACA46037.1"/>
    <property type="molecule type" value="Genomic_DNA"/>
</dbReference>
<reference evidence="1 2" key="1">
    <citation type="journal article" date="2007" name="PLoS ONE">
        <title>Analysis of the neurotoxin complex genes in Clostridium botulinum A1-A4 and B1 strains: BoNT/A3, /Ba4 and /B1 clusters are located within plasmids.</title>
        <authorList>
            <person name="Smith T.J."/>
            <person name="Hill K.K."/>
            <person name="Foley B.T."/>
            <person name="Detter J.C."/>
            <person name="Munk A.C."/>
            <person name="Bruce D.C."/>
            <person name="Doggett N.A."/>
            <person name="Smith L.A."/>
            <person name="Marks J.D."/>
            <person name="Xie G."/>
            <person name="Brettin T.S."/>
        </authorList>
    </citation>
    <scope>NUCLEOTIDE SEQUENCE [LARGE SCALE GENOMIC DNA]</scope>
    <source>
        <strain evidence="2">Okra / Type B1</strain>
    </source>
</reference>
<organism evidence="1 2">
    <name type="scientific">Clostridium botulinum (strain Okra / Type B1)</name>
    <dbReference type="NCBI Taxonomy" id="498213"/>
    <lineage>
        <taxon>Bacteria</taxon>
        <taxon>Bacillati</taxon>
        <taxon>Bacillota</taxon>
        <taxon>Clostridia</taxon>
        <taxon>Eubacteriales</taxon>
        <taxon>Clostridiaceae</taxon>
        <taxon>Clostridium</taxon>
    </lineage>
</organism>
<gene>
    <name evidence="1" type="ordered locus">CLD_1706</name>
</gene>
<sequence length="49" mass="5729">MINSSRDIRCYYEQNKNKAKDIIIEGSKKANEIGNKKMEHLKSTMRISL</sequence>
<dbReference type="Proteomes" id="UP000008541">
    <property type="component" value="Chromosome"/>
</dbReference>
<accession>B1IL18</accession>
<dbReference type="KEGG" id="cbb:CLD_1706"/>
<proteinExistence type="predicted"/>
<evidence type="ECO:0000313" key="1">
    <source>
        <dbReference type="EMBL" id="ACA46037.1"/>
    </source>
</evidence>
<dbReference type="HOGENOM" id="CLU_3134001_0_0_9"/>
<protein>
    <submittedName>
        <fullName evidence="1">Uncharacterized protein</fullName>
    </submittedName>
</protein>
<name>B1IL18_CLOBK</name>